<dbReference type="EMBL" id="BNDX01000008">
    <property type="protein sequence ID" value="GHI30205.1"/>
    <property type="molecule type" value="Genomic_DNA"/>
</dbReference>
<evidence type="ECO:0000256" key="1">
    <source>
        <dbReference type="SAM" id="MobiDB-lite"/>
    </source>
</evidence>
<gene>
    <name evidence="2" type="ORF">Sdagh_19350</name>
</gene>
<dbReference type="RefSeq" id="WP_190077736.1">
    <property type="nucleotide sequence ID" value="NZ_BMTC01000017.1"/>
</dbReference>
<protein>
    <submittedName>
        <fullName evidence="2">Uncharacterized protein</fullName>
    </submittedName>
</protein>
<name>A0ABQ3PYV0_9ACTN</name>
<organism evidence="2 3">
    <name type="scientific">Streptomyces daghestanicus</name>
    <dbReference type="NCBI Taxonomy" id="66885"/>
    <lineage>
        <taxon>Bacteria</taxon>
        <taxon>Bacillati</taxon>
        <taxon>Actinomycetota</taxon>
        <taxon>Actinomycetes</taxon>
        <taxon>Kitasatosporales</taxon>
        <taxon>Streptomycetaceae</taxon>
        <taxon>Streptomyces</taxon>
    </lineage>
</organism>
<evidence type="ECO:0000313" key="2">
    <source>
        <dbReference type="EMBL" id="GHI30205.1"/>
    </source>
</evidence>
<accession>A0ABQ3PYV0</accession>
<reference evidence="2" key="1">
    <citation type="submission" date="2024-05" db="EMBL/GenBank/DDBJ databases">
        <title>Whole genome shotgun sequence of Streptomyces daghestanicus NBRC 12762.</title>
        <authorList>
            <person name="Komaki H."/>
            <person name="Tamura T."/>
        </authorList>
    </citation>
    <scope>NUCLEOTIDE SEQUENCE</scope>
    <source>
        <strain evidence="2">NBRC 12762</strain>
    </source>
</reference>
<comment type="caution">
    <text evidence="2">The sequence shown here is derived from an EMBL/GenBank/DDBJ whole genome shotgun (WGS) entry which is preliminary data.</text>
</comment>
<proteinExistence type="predicted"/>
<keyword evidence="3" id="KW-1185">Reference proteome</keyword>
<feature type="region of interest" description="Disordered" evidence="1">
    <location>
        <begin position="44"/>
        <end position="71"/>
    </location>
</feature>
<dbReference type="Proteomes" id="UP001052655">
    <property type="component" value="Unassembled WGS sequence"/>
</dbReference>
<sequence>MATTDDIVTTTEKPFARLGQLDLALNVLHPKNWAQFDIHRQAATAPTRQEATRGEEFRSVPPETAAGSGSAGLWKTTLSATWDTAHNLAYHVDVRARCYEATRKNTYRQMNTSTFCEAVYWMPLDSALYTLEKKSDSSYVIRVYGPPVDGTRCGTAPIASYDIPSTVEDDIILSVPDMVVGPDEEGDYDAIAYTLVMTAEQSYLTVHHLSGLDSETGPRAETEPHYRFPDPPRFLHLADGWVEGRGIVPQQYLVAVCGGRIDENKGTMYRFNLENSAVDDIKLPEGNYYMWGRPAFTTKGRWVRPGHQKTNPYDAPYDWGVYWGDINKPEVPPTFLKGAGFATWSGTYESYAQPWPVADQDTVYYVNYRTTPNPESRAFKIDMASTPKVTSAPTTWQPPFQQGKEDSLVLGAMAHRWDPNPPAG</sequence>
<evidence type="ECO:0000313" key="3">
    <source>
        <dbReference type="Proteomes" id="UP001052655"/>
    </source>
</evidence>